<sequence>MERDLCPRGEACQRYARDGLVVKRSDNDLKVFNEFSKQMQSTQEQPVTRKFFTKEDTSSAMKARSRKKFAIHFHSRLFAQYEACIEKSLEKDLQTVTSLLNNATEAVLAGLQDDHSE</sequence>
<protein>
    <submittedName>
        <fullName evidence="1">Uncharacterized protein</fullName>
    </submittedName>
</protein>
<gene>
    <name evidence="1" type="ORF">CVLEPA_LOCUS18621</name>
</gene>
<proteinExistence type="predicted"/>
<dbReference type="EMBL" id="CAWYQH010000103">
    <property type="protein sequence ID" value="CAK8686696.1"/>
    <property type="molecule type" value="Genomic_DNA"/>
</dbReference>
<comment type="caution">
    <text evidence="1">The sequence shown here is derived from an EMBL/GenBank/DDBJ whole genome shotgun (WGS) entry which is preliminary data.</text>
</comment>
<name>A0ABP0G4C4_CLALP</name>
<organism evidence="1 2">
    <name type="scientific">Clavelina lepadiformis</name>
    <name type="common">Light-bulb sea squirt</name>
    <name type="synonym">Ascidia lepadiformis</name>
    <dbReference type="NCBI Taxonomy" id="159417"/>
    <lineage>
        <taxon>Eukaryota</taxon>
        <taxon>Metazoa</taxon>
        <taxon>Chordata</taxon>
        <taxon>Tunicata</taxon>
        <taxon>Ascidiacea</taxon>
        <taxon>Aplousobranchia</taxon>
        <taxon>Clavelinidae</taxon>
        <taxon>Clavelina</taxon>
    </lineage>
</organism>
<evidence type="ECO:0000313" key="2">
    <source>
        <dbReference type="Proteomes" id="UP001642483"/>
    </source>
</evidence>
<reference evidence="1 2" key="1">
    <citation type="submission" date="2024-02" db="EMBL/GenBank/DDBJ databases">
        <authorList>
            <person name="Daric V."/>
            <person name="Darras S."/>
        </authorList>
    </citation>
    <scope>NUCLEOTIDE SEQUENCE [LARGE SCALE GENOMIC DNA]</scope>
</reference>
<accession>A0ABP0G4C4</accession>
<evidence type="ECO:0000313" key="1">
    <source>
        <dbReference type="EMBL" id="CAK8686696.1"/>
    </source>
</evidence>
<dbReference type="Proteomes" id="UP001642483">
    <property type="component" value="Unassembled WGS sequence"/>
</dbReference>
<keyword evidence="2" id="KW-1185">Reference proteome</keyword>